<dbReference type="EC" id="2.6.1.9" evidence="4"/>
<evidence type="ECO:0000256" key="7">
    <source>
        <dbReference type="ARBA" id="ARBA00022679"/>
    </source>
</evidence>
<dbReference type="NCBIfam" id="NF006014">
    <property type="entry name" value="PRK08153.1"/>
    <property type="match status" value="1"/>
</dbReference>
<sequence>MLAIGGRVIMFGRISNRNALMTDFPRFTALARNLPATVPFVGPEALERTRNYPINARLGANESGFGPASTVLAAIREAAGEIWKYSDPEHLSLRQALAAHLGCGSENIVIGEGVDGLLGMAVRLTVEPGTTVVTSLGGYPTFNYHVDGYGGRRINVPYAGDREDLDGLLEAVKAEDATMVYFANPDNPMGSFWHADDVIRFADALPETCMLVLDEAYCECGPAEAFPDMSRFIDRPNILRFRTFSKAYGLAGARVGYAIGAPQTIRAFDKIRNHFGMPRLSLVAAEAALADQAYLQAVVGRIIASREEIAGIARDNGLTPLPSATNFVAIDCGRDGAYARSIVDALGARGVFIRMPGVAPLNRCIRISTGPHRDMQLLAEELPIVLEALG</sequence>
<evidence type="ECO:0000256" key="5">
    <source>
        <dbReference type="ARBA" id="ARBA00022576"/>
    </source>
</evidence>
<keyword evidence="14" id="KW-1185">Reference proteome</keyword>
<dbReference type="GO" id="GO:0004400">
    <property type="term" value="F:histidinol-phosphate transaminase activity"/>
    <property type="evidence" value="ECO:0007669"/>
    <property type="project" value="UniProtKB-EC"/>
</dbReference>
<evidence type="ECO:0000256" key="2">
    <source>
        <dbReference type="ARBA" id="ARBA00005011"/>
    </source>
</evidence>
<dbReference type="Gene3D" id="3.40.640.10">
    <property type="entry name" value="Type I PLP-dependent aspartate aminotransferase-like (Major domain)"/>
    <property type="match status" value="1"/>
</dbReference>
<evidence type="ECO:0000256" key="3">
    <source>
        <dbReference type="ARBA" id="ARBA00007970"/>
    </source>
</evidence>
<dbReference type="eggNOG" id="COG0079">
    <property type="taxonomic scope" value="Bacteria"/>
</dbReference>
<evidence type="ECO:0000256" key="11">
    <source>
        <dbReference type="RuleBase" id="RU003693"/>
    </source>
</evidence>
<dbReference type="PROSITE" id="PS00599">
    <property type="entry name" value="AA_TRANSFER_CLASS_2"/>
    <property type="match status" value="1"/>
</dbReference>
<gene>
    <name evidence="13" type="primary">hisC</name>
    <name evidence="13" type="ORF">Mame_03525</name>
</gene>
<dbReference type="InterPro" id="IPR015422">
    <property type="entry name" value="PyrdxlP-dep_Trfase_small"/>
</dbReference>
<dbReference type="InterPro" id="IPR015421">
    <property type="entry name" value="PyrdxlP-dep_Trfase_major"/>
</dbReference>
<protein>
    <recommendedName>
        <fullName evidence="4">histidinol-phosphate transaminase</fullName>
        <ecNumber evidence="4">2.6.1.9</ecNumber>
    </recommendedName>
</protein>
<proteinExistence type="inferred from homology"/>
<evidence type="ECO:0000256" key="1">
    <source>
        <dbReference type="ARBA" id="ARBA00001933"/>
    </source>
</evidence>
<dbReference type="STRING" id="1122214.Mame_03525"/>
<dbReference type="GO" id="GO:0030170">
    <property type="term" value="F:pyridoxal phosphate binding"/>
    <property type="evidence" value="ECO:0007669"/>
    <property type="project" value="InterPro"/>
</dbReference>
<evidence type="ECO:0000256" key="4">
    <source>
        <dbReference type="ARBA" id="ARBA00012748"/>
    </source>
</evidence>
<dbReference type="InterPro" id="IPR004839">
    <property type="entry name" value="Aminotransferase_I/II_large"/>
</dbReference>
<accession>A0A1U9Z5D3</accession>
<keyword evidence="6" id="KW-0028">Amino-acid biosynthesis</keyword>
<dbReference type="EMBL" id="CP020330">
    <property type="protein sequence ID" value="AQZ52830.1"/>
    <property type="molecule type" value="Genomic_DNA"/>
</dbReference>
<dbReference type="PANTHER" id="PTHR43643:SF6">
    <property type="entry name" value="HISTIDINOL-PHOSPHATE AMINOTRANSFERASE"/>
    <property type="match status" value="1"/>
</dbReference>
<evidence type="ECO:0000256" key="8">
    <source>
        <dbReference type="ARBA" id="ARBA00022898"/>
    </source>
</evidence>
<dbReference type="Gene3D" id="3.90.1150.10">
    <property type="entry name" value="Aspartate Aminotransferase, domain 1"/>
    <property type="match status" value="1"/>
</dbReference>
<feature type="domain" description="Aminotransferase class I/classII large" evidence="12">
    <location>
        <begin position="58"/>
        <end position="380"/>
    </location>
</feature>
<keyword evidence="8 11" id="KW-0663">Pyridoxal phosphate</keyword>
<keyword evidence="7 13" id="KW-0808">Transferase</keyword>
<comment type="cofactor">
    <cofactor evidence="1 11">
        <name>pyridoxal 5'-phosphate</name>
        <dbReference type="ChEBI" id="CHEBI:597326"/>
    </cofactor>
</comment>
<dbReference type="Pfam" id="PF00155">
    <property type="entry name" value="Aminotran_1_2"/>
    <property type="match status" value="1"/>
</dbReference>
<organism evidence="13 14">
    <name type="scientific">Martelella mediterranea DSM 17316</name>
    <dbReference type="NCBI Taxonomy" id="1122214"/>
    <lineage>
        <taxon>Bacteria</taxon>
        <taxon>Pseudomonadati</taxon>
        <taxon>Pseudomonadota</taxon>
        <taxon>Alphaproteobacteria</taxon>
        <taxon>Hyphomicrobiales</taxon>
        <taxon>Aurantimonadaceae</taxon>
        <taxon>Martelella</taxon>
    </lineage>
</organism>
<dbReference type="InterPro" id="IPR050106">
    <property type="entry name" value="HistidinolP_aminotransfase"/>
</dbReference>
<dbReference type="SUPFAM" id="SSF53383">
    <property type="entry name" value="PLP-dependent transferases"/>
    <property type="match status" value="1"/>
</dbReference>
<reference evidence="13 14" key="1">
    <citation type="submission" date="2017-03" db="EMBL/GenBank/DDBJ databases">
        <title>Foreign affairs: Plasmid Transfer between Roseobacters and Rhizobia.</title>
        <authorList>
            <person name="Bartling P."/>
            <person name="Bunk B."/>
            <person name="Overmann J."/>
            <person name="Brinkmann H."/>
            <person name="Petersen J."/>
        </authorList>
    </citation>
    <scope>NUCLEOTIDE SEQUENCE [LARGE SCALE GENOMIC DNA]</scope>
    <source>
        <strain evidence="13 14">MACL11</strain>
    </source>
</reference>
<dbReference type="InterPro" id="IPR015424">
    <property type="entry name" value="PyrdxlP-dep_Trfase"/>
</dbReference>
<dbReference type="CDD" id="cd00609">
    <property type="entry name" value="AAT_like"/>
    <property type="match status" value="1"/>
</dbReference>
<dbReference type="PANTHER" id="PTHR43643">
    <property type="entry name" value="HISTIDINOL-PHOSPHATE AMINOTRANSFERASE 2"/>
    <property type="match status" value="1"/>
</dbReference>
<comment type="similarity">
    <text evidence="3">Belongs to the class-II pyridoxal-phosphate-dependent aminotransferase family. Histidinol-phosphate aminotransferase subfamily.</text>
</comment>
<evidence type="ECO:0000313" key="13">
    <source>
        <dbReference type="EMBL" id="AQZ52830.1"/>
    </source>
</evidence>
<dbReference type="Proteomes" id="UP000191135">
    <property type="component" value="Chromosome"/>
</dbReference>
<dbReference type="AlphaFoldDB" id="A0A1U9Z5D3"/>
<dbReference type="InterPro" id="IPR001917">
    <property type="entry name" value="Aminotrans_II_pyridoxalP_BS"/>
</dbReference>
<keyword evidence="5 13" id="KW-0032">Aminotransferase</keyword>
<evidence type="ECO:0000256" key="6">
    <source>
        <dbReference type="ARBA" id="ARBA00022605"/>
    </source>
</evidence>
<dbReference type="GO" id="GO:0000105">
    <property type="term" value="P:L-histidine biosynthetic process"/>
    <property type="evidence" value="ECO:0007669"/>
    <property type="project" value="UniProtKB-KW"/>
</dbReference>
<evidence type="ECO:0000256" key="9">
    <source>
        <dbReference type="ARBA" id="ARBA00023102"/>
    </source>
</evidence>
<name>A0A1U9Z5D3_9HYPH</name>
<comment type="catalytic activity">
    <reaction evidence="10">
        <text>L-histidinol phosphate + 2-oxoglutarate = 3-(imidazol-4-yl)-2-oxopropyl phosphate + L-glutamate</text>
        <dbReference type="Rhea" id="RHEA:23744"/>
        <dbReference type="ChEBI" id="CHEBI:16810"/>
        <dbReference type="ChEBI" id="CHEBI:29985"/>
        <dbReference type="ChEBI" id="CHEBI:57766"/>
        <dbReference type="ChEBI" id="CHEBI:57980"/>
        <dbReference type="EC" id="2.6.1.9"/>
    </reaction>
</comment>
<evidence type="ECO:0000259" key="12">
    <source>
        <dbReference type="Pfam" id="PF00155"/>
    </source>
</evidence>
<evidence type="ECO:0000313" key="14">
    <source>
        <dbReference type="Proteomes" id="UP000191135"/>
    </source>
</evidence>
<evidence type="ECO:0000256" key="10">
    <source>
        <dbReference type="ARBA" id="ARBA00047481"/>
    </source>
</evidence>
<comment type="pathway">
    <text evidence="2">Amino-acid biosynthesis; L-histidine biosynthesis; L-histidine from 5-phospho-alpha-D-ribose 1-diphosphate: step 7/9.</text>
</comment>
<dbReference type="KEGG" id="mmed:Mame_03525"/>
<keyword evidence="9" id="KW-0368">Histidine biosynthesis</keyword>